<feature type="transmembrane region" description="Helical" evidence="6">
    <location>
        <begin position="75"/>
        <end position="94"/>
    </location>
</feature>
<evidence type="ECO:0000256" key="5">
    <source>
        <dbReference type="SAM" id="MobiDB-lite"/>
    </source>
</evidence>
<dbReference type="InterPro" id="IPR017983">
    <property type="entry name" value="GPCR_2_secretin-like_CS"/>
</dbReference>
<comment type="caution">
    <text evidence="8">The sequence shown here is derived from an EMBL/GenBank/DDBJ whole genome shotgun (WGS) entry which is preliminary data.</text>
</comment>
<evidence type="ECO:0000256" key="1">
    <source>
        <dbReference type="ARBA" id="ARBA00004141"/>
    </source>
</evidence>
<evidence type="ECO:0000256" key="3">
    <source>
        <dbReference type="ARBA" id="ARBA00022989"/>
    </source>
</evidence>
<feature type="domain" description="G-protein coupled receptors family 2 profile 2" evidence="7">
    <location>
        <begin position="1"/>
        <end position="127"/>
    </location>
</feature>
<evidence type="ECO:0000259" key="7">
    <source>
        <dbReference type="PROSITE" id="PS50261"/>
    </source>
</evidence>
<dbReference type="PANTHER" id="PTHR45620">
    <property type="entry name" value="PDF RECEPTOR-LIKE PROTEIN-RELATED"/>
    <property type="match status" value="1"/>
</dbReference>
<dbReference type="Gene3D" id="1.20.1070.10">
    <property type="entry name" value="Rhodopsin 7-helix transmembrane proteins"/>
    <property type="match status" value="1"/>
</dbReference>
<dbReference type="Proteomes" id="UP001374579">
    <property type="component" value="Unassembled WGS sequence"/>
</dbReference>
<dbReference type="EMBL" id="JBAMIC010000003">
    <property type="protein sequence ID" value="KAK7109189.1"/>
    <property type="molecule type" value="Genomic_DNA"/>
</dbReference>
<protein>
    <recommendedName>
        <fullName evidence="7">G-protein coupled receptors family 2 profile 2 domain-containing protein</fullName>
    </recommendedName>
</protein>
<accession>A0AAN9GIJ5</accession>
<dbReference type="InterPro" id="IPR000832">
    <property type="entry name" value="GPCR_2_secretin-like"/>
</dbReference>
<proteinExistence type="predicted"/>
<comment type="subcellular location">
    <subcellularLocation>
        <location evidence="1">Membrane</location>
        <topology evidence="1">Multi-pass membrane protein</topology>
    </subcellularLocation>
</comment>
<dbReference type="InterPro" id="IPR050332">
    <property type="entry name" value="GPCR_2"/>
</dbReference>
<evidence type="ECO:0000313" key="9">
    <source>
        <dbReference type="Proteomes" id="UP001374579"/>
    </source>
</evidence>
<keyword evidence="2 6" id="KW-0812">Transmembrane</keyword>
<feature type="region of interest" description="Disordered" evidence="5">
    <location>
        <begin position="168"/>
        <end position="207"/>
    </location>
</feature>
<dbReference type="PRINTS" id="PR00249">
    <property type="entry name" value="GPCRSECRETIN"/>
</dbReference>
<dbReference type="AlphaFoldDB" id="A0AAN9GIJ5"/>
<dbReference type="GO" id="GO:0008528">
    <property type="term" value="F:G protein-coupled peptide receptor activity"/>
    <property type="evidence" value="ECO:0007669"/>
    <property type="project" value="TreeGrafter"/>
</dbReference>
<feature type="transmembrane region" description="Helical" evidence="6">
    <location>
        <begin position="31"/>
        <end position="55"/>
    </location>
</feature>
<dbReference type="GO" id="GO:0005886">
    <property type="term" value="C:plasma membrane"/>
    <property type="evidence" value="ECO:0007669"/>
    <property type="project" value="TreeGrafter"/>
</dbReference>
<keyword evidence="3 6" id="KW-1133">Transmembrane helix</keyword>
<dbReference type="SUPFAM" id="SSF81321">
    <property type="entry name" value="Family A G protein-coupled receptor-like"/>
    <property type="match status" value="1"/>
</dbReference>
<keyword evidence="4 6" id="KW-0472">Membrane</keyword>
<evidence type="ECO:0000313" key="8">
    <source>
        <dbReference type="EMBL" id="KAK7109189.1"/>
    </source>
</evidence>
<dbReference type="GO" id="GO:0007188">
    <property type="term" value="P:adenylate cyclase-modulating G protein-coupled receptor signaling pathway"/>
    <property type="evidence" value="ECO:0007669"/>
    <property type="project" value="TreeGrafter"/>
</dbReference>
<evidence type="ECO:0000256" key="4">
    <source>
        <dbReference type="ARBA" id="ARBA00023136"/>
    </source>
</evidence>
<organism evidence="8 9">
    <name type="scientific">Littorina saxatilis</name>
    <dbReference type="NCBI Taxonomy" id="31220"/>
    <lineage>
        <taxon>Eukaryota</taxon>
        <taxon>Metazoa</taxon>
        <taxon>Spiralia</taxon>
        <taxon>Lophotrochozoa</taxon>
        <taxon>Mollusca</taxon>
        <taxon>Gastropoda</taxon>
        <taxon>Caenogastropoda</taxon>
        <taxon>Littorinimorpha</taxon>
        <taxon>Littorinoidea</taxon>
        <taxon>Littorinidae</taxon>
        <taxon>Littorina</taxon>
    </lineage>
</organism>
<dbReference type="InterPro" id="IPR017981">
    <property type="entry name" value="GPCR_2-like_7TM"/>
</dbReference>
<dbReference type="PANTHER" id="PTHR45620:SF42">
    <property type="entry name" value="G-PROTEIN COUPLED RECEPTOR SEB-2"/>
    <property type="match status" value="1"/>
</dbReference>
<dbReference type="GO" id="GO:0007166">
    <property type="term" value="P:cell surface receptor signaling pathway"/>
    <property type="evidence" value="ECO:0007669"/>
    <property type="project" value="InterPro"/>
</dbReference>
<gene>
    <name evidence="8" type="ORF">V1264_013275</name>
</gene>
<keyword evidence="9" id="KW-1185">Reference proteome</keyword>
<name>A0AAN9GIJ5_9CAEN</name>
<feature type="transmembrane region" description="Helical" evidence="6">
    <location>
        <begin position="106"/>
        <end position="126"/>
    </location>
</feature>
<dbReference type="PROSITE" id="PS50261">
    <property type="entry name" value="G_PROTEIN_RECEP_F2_4"/>
    <property type="match status" value="1"/>
</dbReference>
<evidence type="ECO:0000256" key="2">
    <source>
        <dbReference type="ARBA" id="ARBA00022692"/>
    </source>
</evidence>
<dbReference type="Pfam" id="PF00002">
    <property type="entry name" value="7tm_2"/>
    <property type="match status" value="1"/>
</dbReference>
<evidence type="ECO:0000256" key="6">
    <source>
        <dbReference type="SAM" id="Phobius"/>
    </source>
</evidence>
<reference evidence="8 9" key="1">
    <citation type="submission" date="2024-02" db="EMBL/GenBank/DDBJ databases">
        <title>Chromosome-scale genome assembly of the rough periwinkle Littorina saxatilis.</title>
        <authorList>
            <person name="De Jode A."/>
            <person name="Faria R."/>
            <person name="Formenti G."/>
            <person name="Sims Y."/>
            <person name="Smith T.P."/>
            <person name="Tracey A."/>
            <person name="Wood J.M.D."/>
            <person name="Zagrodzka Z.B."/>
            <person name="Johannesson K."/>
            <person name="Butlin R.K."/>
            <person name="Leder E.H."/>
        </authorList>
    </citation>
    <scope>NUCLEOTIDE SEQUENCE [LARGE SCALE GENOMIC DNA]</scope>
    <source>
        <strain evidence="8">Snail1</strain>
        <tissue evidence="8">Muscle</tissue>
    </source>
</reference>
<dbReference type="PROSITE" id="PS00650">
    <property type="entry name" value="G_PROTEIN_RECEP_F2_2"/>
    <property type="match status" value="1"/>
</dbReference>
<sequence>MLITAIWAIMKAVYVDEMCWLPAKDTMYDYILFAPIIIVLVCNVFFLATIIWVLVTKLRASNSLETRQYRKAARAIVVLFPLLGLTYLLMFYAPSEDQDLFRAFKYVNAVLQPLQGLLVAIFYCFLNGEVQTLLRKKLSSIQDSRGLFTRHTKSSFIGSPGRSSFHALPMTSSNGRHSNGGGASREKPFNSETTAVVYPPDEEENML</sequence>